<dbReference type="PANTHER" id="PTHR11864:SF0">
    <property type="entry name" value="PRP40 PRE-MRNA PROCESSING FACTOR 40 HOMOLOG A (YEAST)"/>
    <property type="match status" value="1"/>
</dbReference>
<dbReference type="Pfam" id="PF01846">
    <property type="entry name" value="FF"/>
    <property type="match status" value="1"/>
</dbReference>
<dbReference type="Gene3D" id="2.20.70.10">
    <property type="match status" value="2"/>
</dbReference>
<keyword evidence="4" id="KW-1185">Reference proteome</keyword>
<dbReference type="InterPro" id="IPR036020">
    <property type="entry name" value="WW_dom_sf"/>
</dbReference>
<dbReference type="Gene3D" id="1.10.10.440">
    <property type="entry name" value="FF domain"/>
    <property type="match status" value="2"/>
</dbReference>
<dbReference type="OrthoDB" id="187617at2759"/>
<organism evidence="3 4">
    <name type="scientific">Babesia ovata</name>
    <dbReference type="NCBI Taxonomy" id="189622"/>
    <lineage>
        <taxon>Eukaryota</taxon>
        <taxon>Sar</taxon>
        <taxon>Alveolata</taxon>
        <taxon>Apicomplexa</taxon>
        <taxon>Aconoidasida</taxon>
        <taxon>Piroplasmida</taxon>
        <taxon>Babesiidae</taxon>
        <taxon>Babesia</taxon>
    </lineage>
</organism>
<dbReference type="InterPro" id="IPR039726">
    <property type="entry name" value="Prp40-like"/>
</dbReference>
<dbReference type="GeneID" id="39874402"/>
<dbReference type="AlphaFoldDB" id="A0A2H6KCB9"/>
<feature type="region of interest" description="Disordered" evidence="1">
    <location>
        <begin position="410"/>
        <end position="457"/>
    </location>
</feature>
<feature type="domain" description="WW" evidence="2">
    <location>
        <begin position="44"/>
        <end position="77"/>
    </location>
</feature>
<protein>
    <submittedName>
        <fullName evidence="3">WW domain-containing protein, putative</fullName>
    </submittedName>
</protein>
<dbReference type="GO" id="GO:0071004">
    <property type="term" value="C:U2-type prespliceosome"/>
    <property type="evidence" value="ECO:0007669"/>
    <property type="project" value="TreeGrafter"/>
</dbReference>
<comment type="caution">
    <text evidence="3">The sequence shown here is derived from an EMBL/GenBank/DDBJ whole genome shotgun (WGS) entry which is preliminary data.</text>
</comment>
<dbReference type="Pfam" id="PF00397">
    <property type="entry name" value="WW"/>
    <property type="match status" value="2"/>
</dbReference>
<proteinExistence type="predicted"/>
<dbReference type="SUPFAM" id="SSF51045">
    <property type="entry name" value="WW domain"/>
    <property type="match status" value="2"/>
</dbReference>
<dbReference type="Proteomes" id="UP000236319">
    <property type="component" value="Unassembled WGS sequence"/>
</dbReference>
<evidence type="ECO:0000256" key="1">
    <source>
        <dbReference type="SAM" id="MobiDB-lite"/>
    </source>
</evidence>
<dbReference type="SUPFAM" id="SSF81698">
    <property type="entry name" value="FF domain"/>
    <property type="match status" value="2"/>
</dbReference>
<dbReference type="VEuPathDB" id="PiroplasmaDB:BOVATA_021250"/>
<name>A0A2H6KCB9_9APIC</name>
<dbReference type="InterPro" id="IPR001202">
    <property type="entry name" value="WW_dom"/>
</dbReference>
<evidence type="ECO:0000313" key="3">
    <source>
        <dbReference type="EMBL" id="GBE60632.1"/>
    </source>
</evidence>
<feature type="domain" description="WW" evidence="2">
    <location>
        <begin position="8"/>
        <end position="35"/>
    </location>
</feature>
<sequence length="457" mass="54922">MATARGYWTEHVSKDGRRYFFNQQTKKSQWEKPDELKTDIERKIESDTNWKPFETAEGKIYYFNTQTRQSVWEKPPEVLQIIREHEQQELSTKENAKTAFLRWLEEFNFTQRTNWDTAARQLESHERWQKFAMLTKGEKKQLFSEFTSQTQRRIQEEMRRKRGMIGDLIINELDKWEDLTPYTTYVEFAKRCNKREWWSWADEKTRDALFQDCLLRMERDLKWRERERRKLAMEKLENEIETLANENLPQWSNVKMQFAGFQGLHLLEVLECHRDAFKRLYRLRVKEAGKRAYRAQRKRRQRFVSFLEDAVGKGEINGRTTFEEFIKGHSTEAIYLDIVGQPGSTPYDLFKDVQKPLRDQYKRERQKVKSLISQGILDRNATLEEYERIAMEKGACSKCNIPLIHESLRRSTNKSRKPLSQSPEEGEIRYSLETASSDESPRSYSRAGYPKRRRRDR</sequence>
<dbReference type="GO" id="GO:0045292">
    <property type="term" value="P:mRNA cis splicing, via spliceosome"/>
    <property type="evidence" value="ECO:0007669"/>
    <property type="project" value="InterPro"/>
</dbReference>
<reference evidence="3 4" key="1">
    <citation type="journal article" date="2017" name="BMC Genomics">
        <title>Whole-genome assembly of Babesia ovata and comparative genomics between closely related pathogens.</title>
        <authorList>
            <person name="Yamagishi J."/>
            <person name="Asada M."/>
            <person name="Hakimi H."/>
            <person name="Tanaka T.Q."/>
            <person name="Sugimoto C."/>
            <person name="Kawazu S."/>
        </authorList>
    </citation>
    <scope>NUCLEOTIDE SEQUENCE [LARGE SCALE GENOMIC DNA]</scope>
    <source>
        <strain evidence="3 4">Miyake</strain>
    </source>
</reference>
<accession>A0A2H6KCB9</accession>
<dbReference type="InterPro" id="IPR002713">
    <property type="entry name" value="FF_domain"/>
</dbReference>
<dbReference type="CDD" id="cd00201">
    <property type="entry name" value="WW"/>
    <property type="match status" value="2"/>
</dbReference>
<dbReference type="PANTHER" id="PTHR11864">
    <property type="entry name" value="PRE-MRNA-PROCESSING PROTEIN PRP40"/>
    <property type="match status" value="1"/>
</dbReference>
<dbReference type="EMBL" id="BDSA01000002">
    <property type="protein sequence ID" value="GBE60632.1"/>
    <property type="molecule type" value="Genomic_DNA"/>
</dbReference>
<gene>
    <name evidence="3" type="ORF">BOVATA_021250</name>
</gene>
<dbReference type="InterPro" id="IPR036517">
    <property type="entry name" value="FF_domain_sf"/>
</dbReference>
<dbReference type="SMART" id="SM00456">
    <property type="entry name" value="WW"/>
    <property type="match status" value="2"/>
</dbReference>
<evidence type="ECO:0000259" key="2">
    <source>
        <dbReference type="PROSITE" id="PS50020"/>
    </source>
</evidence>
<dbReference type="GO" id="GO:0003723">
    <property type="term" value="F:RNA binding"/>
    <property type="evidence" value="ECO:0007669"/>
    <property type="project" value="TreeGrafter"/>
</dbReference>
<dbReference type="PROSITE" id="PS01159">
    <property type="entry name" value="WW_DOMAIN_1"/>
    <property type="match status" value="1"/>
</dbReference>
<dbReference type="GO" id="GO:0005685">
    <property type="term" value="C:U1 snRNP"/>
    <property type="evidence" value="ECO:0007669"/>
    <property type="project" value="TreeGrafter"/>
</dbReference>
<dbReference type="RefSeq" id="XP_028866875.1">
    <property type="nucleotide sequence ID" value="XM_029011042.1"/>
</dbReference>
<evidence type="ECO:0000313" key="4">
    <source>
        <dbReference type="Proteomes" id="UP000236319"/>
    </source>
</evidence>
<dbReference type="SMART" id="SM00441">
    <property type="entry name" value="FF"/>
    <property type="match status" value="1"/>
</dbReference>
<dbReference type="PROSITE" id="PS50020">
    <property type="entry name" value="WW_DOMAIN_2"/>
    <property type="match status" value="2"/>
</dbReference>